<dbReference type="VEuPathDB" id="FungiDB:ASPSYDRAFT_52551"/>
<sequence length="230" mass="25986">MPWPSPKQDLAIEALRPGARRALYAIFVSACGNIGSCLSNCPGPKDGNLEVDRVQWLETELHQLDNQHVQLLAFYNMWYGGNVLPESCDARVPMTVTVSPDLVHVFSQFKSQEDVPIDVMLYYNCNNPTIIDVVGHRGEESAALFIQQSFMLMAIGIEKNDQGNMVVNRIRRGILGRLPESSEPTLSDILNCLINCIRAGKYIPEVERFVLERWVFENTVSRSITRKVIY</sequence>
<evidence type="ECO:0000313" key="1">
    <source>
        <dbReference type="EMBL" id="OJJ52048.1"/>
    </source>
</evidence>
<dbReference type="Proteomes" id="UP000184356">
    <property type="component" value="Unassembled WGS sequence"/>
</dbReference>
<name>A0A1L9SXY3_9EURO</name>
<protein>
    <submittedName>
        <fullName evidence="1">Uncharacterized protein</fullName>
    </submittedName>
</protein>
<dbReference type="AlphaFoldDB" id="A0A1L9SXY3"/>
<reference evidence="2" key="1">
    <citation type="journal article" date="2017" name="Genome Biol.">
        <title>Comparative genomics reveals high biological diversity and specific adaptations in the industrially and medically important fungal genus Aspergillus.</title>
        <authorList>
            <person name="de Vries R.P."/>
            <person name="Riley R."/>
            <person name="Wiebenga A."/>
            <person name="Aguilar-Osorio G."/>
            <person name="Amillis S."/>
            <person name="Uchima C.A."/>
            <person name="Anderluh G."/>
            <person name="Asadollahi M."/>
            <person name="Askin M."/>
            <person name="Barry K."/>
            <person name="Battaglia E."/>
            <person name="Bayram O."/>
            <person name="Benocci T."/>
            <person name="Braus-Stromeyer S.A."/>
            <person name="Caldana C."/>
            <person name="Canovas D."/>
            <person name="Cerqueira G.C."/>
            <person name="Chen F."/>
            <person name="Chen W."/>
            <person name="Choi C."/>
            <person name="Clum A."/>
            <person name="Dos Santos R.A."/>
            <person name="Damasio A.R."/>
            <person name="Diallinas G."/>
            <person name="Emri T."/>
            <person name="Fekete E."/>
            <person name="Flipphi M."/>
            <person name="Freyberg S."/>
            <person name="Gallo A."/>
            <person name="Gournas C."/>
            <person name="Habgood R."/>
            <person name="Hainaut M."/>
            <person name="Harispe M.L."/>
            <person name="Henrissat B."/>
            <person name="Hilden K.S."/>
            <person name="Hope R."/>
            <person name="Hossain A."/>
            <person name="Karabika E."/>
            <person name="Karaffa L."/>
            <person name="Karanyi Z."/>
            <person name="Krasevec N."/>
            <person name="Kuo A."/>
            <person name="Kusch H."/>
            <person name="LaButti K."/>
            <person name="Lagendijk E.L."/>
            <person name="Lapidus A."/>
            <person name="Levasseur A."/>
            <person name="Lindquist E."/>
            <person name="Lipzen A."/>
            <person name="Logrieco A.F."/>
            <person name="MacCabe A."/>
            <person name="Maekelae M.R."/>
            <person name="Malavazi I."/>
            <person name="Melin P."/>
            <person name="Meyer V."/>
            <person name="Mielnichuk N."/>
            <person name="Miskei M."/>
            <person name="Molnar A.P."/>
            <person name="Mule G."/>
            <person name="Ngan C.Y."/>
            <person name="Orejas M."/>
            <person name="Orosz E."/>
            <person name="Ouedraogo J.P."/>
            <person name="Overkamp K.M."/>
            <person name="Park H.-S."/>
            <person name="Perrone G."/>
            <person name="Piumi F."/>
            <person name="Punt P.J."/>
            <person name="Ram A.F."/>
            <person name="Ramon A."/>
            <person name="Rauscher S."/>
            <person name="Record E."/>
            <person name="Riano-Pachon D.M."/>
            <person name="Robert V."/>
            <person name="Roehrig J."/>
            <person name="Ruller R."/>
            <person name="Salamov A."/>
            <person name="Salih N.S."/>
            <person name="Samson R.A."/>
            <person name="Sandor E."/>
            <person name="Sanguinetti M."/>
            <person name="Schuetze T."/>
            <person name="Sepcic K."/>
            <person name="Shelest E."/>
            <person name="Sherlock G."/>
            <person name="Sophianopoulou V."/>
            <person name="Squina F.M."/>
            <person name="Sun H."/>
            <person name="Susca A."/>
            <person name="Todd R.B."/>
            <person name="Tsang A."/>
            <person name="Unkles S.E."/>
            <person name="van de Wiele N."/>
            <person name="van Rossen-Uffink D."/>
            <person name="Oliveira J.V."/>
            <person name="Vesth T.C."/>
            <person name="Visser J."/>
            <person name="Yu J.-H."/>
            <person name="Zhou M."/>
            <person name="Andersen M.R."/>
            <person name="Archer D.B."/>
            <person name="Baker S.E."/>
            <person name="Benoit I."/>
            <person name="Brakhage A.A."/>
            <person name="Braus G.H."/>
            <person name="Fischer R."/>
            <person name="Frisvad J.C."/>
            <person name="Goldman G.H."/>
            <person name="Houbraken J."/>
            <person name="Oakley B."/>
            <person name="Pocsi I."/>
            <person name="Scazzocchio C."/>
            <person name="Seiboth B."/>
            <person name="vanKuyk P.A."/>
            <person name="Wortman J."/>
            <person name="Dyer P.S."/>
            <person name="Grigoriev I.V."/>
        </authorList>
    </citation>
    <scope>NUCLEOTIDE SEQUENCE [LARGE SCALE GENOMIC DNA]</scope>
    <source>
        <strain evidence="2">CBS 593.65</strain>
    </source>
</reference>
<dbReference type="GeneID" id="63764579"/>
<dbReference type="RefSeq" id="XP_040695854.1">
    <property type="nucleotide sequence ID" value="XM_040848506.1"/>
</dbReference>
<gene>
    <name evidence="1" type="ORF">ASPSYDRAFT_52551</name>
</gene>
<accession>A0A1L9SXY3</accession>
<proteinExistence type="predicted"/>
<keyword evidence="2" id="KW-1185">Reference proteome</keyword>
<dbReference type="EMBL" id="KV878606">
    <property type="protein sequence ID" value="OJJ52048.1"/>
    <property type="molecule type" value="Genomic_DNA"/>
</dbReference>
<organism evidence="1 2">
    <name type="scientific">Aspergillus sydowii CBS 593.65</name>
    <dbReference type="NCBI Taxonomy" id="1036612"/>
    <lineage>
        <taxon>Eukaryota</taxon>
        <taxon>Fungi</taxon>
        <taxon>Dikarya</taxon>
        <taxon>Ascomycota</taxon>
        <taxon>Pezizomycotina</taxon>
        <taxon>Eurotiomycetes</taxon>
        <taxon>Eurotiomycetidae</taxon>
        <taxon>Eurotiales</taxon>
        <taxon>Aspergillaceae</taxon>
        <taxon>Aspergillus</taxon>
        <taxon>Aspergillus subgen. Nidulantes</taxon>
    </lineage>
</organism>
<evidence type="ECO:0000313" key="2">
    <source>
        <dbReference type="Proteomes" id="UP000184356"/>
    </source>
</evidence>